<dbReference type="PANTHER" id="PTHR48045:SF34">
    <property type="entry name" value="ISOFLAVONE 7-O-GLUCOSYLTRANSFERASE 1-LIKE"/>
    <property type="match status" value="1"/>
</dbReference>
<gene>
    <name evidence="1" type="ORF">SI7747_13016708</name>
</gene>
<dbReference type="EMBL" id="CACRZD030000013">
    <property type="protein sequence ID" value="CAA6670305.1"/>
    <property type="molecule type" value="Genomic_DNA"/>
</dbReference>
<name>A0A7I8JKK2_SPIIN</name>
<dbReference type="Proteomes" id="UP001189122">
    <property type="component" value="Unassembled WGS sequence"/>
</dbReference>
<evidence type="ECO:0000313" key="2">
    <source>
        <dbReference type="Proteomes" id="UP001189122"/>
    </source>
</evidence>
<dbReference type="PANTHER" id="PTHR48045">
    <property type="entry name" value="UDP-GLYCOSYLTRANSFERASE 72B1"/>
    <property type="match status" value="1"/>
</dbReference>
<accession>A0A7I8JKK2</accession>
<keyword evidence="2" id="KW-1185">Reference proteome</keyword>
<reference evidence="1 2" key="1">
    <citation type="submission" date="2019-12" db="EMBL/GenBank/DDBJ databases">
        <authorList>
            <person name="Scholz U."/>
            <person name="Mascher M."/>
            <person name="Fiebig A."/>
        </authorList>
    </citation>
    <scope>NUCLEOTIDE SEQUENCE</scope>
</reference>
<evidence type="ECO:0000313" key="1">
    <source>
        <dbReference type="EMBL" id="CAA2631062.1"/>
    </source>
</evidence>
<dbReference type="AlphaFoldDB" id="A0A7I8JKK2"/>
<dbReference type="Gene3D" id="3.40.50.2000">
    <property type="entry name" value="Glycogen Phosphorylase B"/>
    <property type="match status" value="2"/>
</dbReference>
<dbReference type="EMBL" id="LR743600">
    <property type="protein sequence ID" value="CAA2631062.1"/>
    <property type="molecule type" value="Genomic_DNA"/>
</dbReference>
<protein>
    <submittedName>
        <fullName evidence="1">Uncharacterized protein</fullName>
    </submittedName>
</protein>
<dbReference type="SUPFAM" id="SSF53756">
    <property type="entry name" value="UDP-Glycosyltransferase/glycogen phosphorylase"/>
    <property type="match status" value="1"/>
</dbReference>
<proteinExistence type="predicted"/>
<organism evidence="1">
    <name type="scientific">Spirodela intermedia</name>
    <name type="common">Intermediate duckweed</name>
    <dbReference type="NCBI Taxonomy" id="51605"/>
    <lineage>
        <taxon>Eukaryota</taxon>
        <taxon>Viridiplantae</taxon>
        <taxon>Streptophyta</taxon>
        <taxon>Embryophyta</taxon>
        <taxon>Tracheophyta</taxon>
        <taxon>Spermatophyta</taxon>
        <taxon>Magnoliopsida</taxon>
        <taxon>Liliopsida</taxon>
        <taxon>Araceae</taxon>
        <taxon>Lemnoideae</taxon>
        <taxon>Spirodela</taxon>
    </lineage>
</organism>
<sequence length="78" mass="8441">MVCRPILGDQHINARAISHTWKIGVSFPEKTMTKDEDSEGKKMKERACALRTVALQQVQPAGSSSENLSALVAIVSAC</sequence>